<organism evidence="4 5">
    <name type="scientific">Acetobacteroides hydrogenigenes</name>
    <dbReference type="NCBI Taxonomy" id="979970"/>
    <lineage>
        <taxon>Bacteria</taxon>
        <taxon>Pseudomonadati</taxon>
        <taxon>Bacteroidota</taxon>
        <taxon>Bacteroidia</taxon>
        <taxon>Bacteroidales</taxon>
        <taxon>Rikenellaceae</taxon>
        <taxon>Acetobacteroides</taxon>
    </lineage>
</organism>
<comment type="caution">
    <text evidence="4">The sequence shown here is derived from an EMBL/GenBank/DDBJ whole genome shotgun (WGS) entry which is preliminary data.</text>
</comment>
<protein>
    <submittedName>
        <fullName evidence="4">Putative secreted protein</fullName>
    </submittedName>
</protein>
<dbReference type="GO" id="GO:0004869">
    <property type="term" value="F:cysteine-type endopeptidase inhibitor activity"/>
    <property type="evidence" value="ECO:0007669"/>
    <property type="project" value="UniProtKB-KW"/>
</dbReference>
<evidence type="ECO:0000313" key="5">
    <source>
        <dbReference type="Proteomes" id="UP000294830"/>
    </source>
</evidence>
<sequence length="130" mass="15232">MTKKIILAALMAFILSDGWSKDKPQKAKIPDPKPYYEIRINETITFKMLEHIGGGYVWRWMNRSQTTVVDSLKATRWIPKAEKRKYGGPSYIIWTFKAVRPGVDTLRFEELRVFQRNSTITIKEIAVRVR</sequence>
<dbReference type="OrthoDB" id="133773at200643"/>
<evidence type="ECO:0000256" key="1">
    <source>
        <dbReference type="ARBA" id="ARBA00022690"/>
    </source>
</evidence>
<evidence type="ECO:0000259" key="3">
    <source>
        <dbReference type="Pfam" id="PF09394"/>
    </source>
</evidence>
<keyword evidence="1" id="KW-0646">Protease inhibitor</keyword>
<reference evidence="4 5" key="1">
    <citation type="submission" date="2019-03" db="EMBL/GenBank/DDBJ databases">
        <title>Genomic Encyclopedia of Archaeal and Bacterial Type Strains, Phase II (KMG-II): from individual species to whole genera.</title>
        <authorList>
            <person name="Goeker M."/>
        </authorList>
    </citation>
    <scope>NUCLEOTIDE SEQUENCE [LARGE SCALE GENOMIC DNA]</scope>
    <source>
        <strain evidence="4 5">RL-C</strain>
    </source>
</reference>
<evidence type="ECO:0000313" key="4">
    <source>
        <dbReference type="EMBL" id="TCN73046.1"/>
    </source>
</evidence>
<name>A0A4R2EWH7_9BACT</name>
<gene>
    <name evidence="4" type="ORF">CLV25_101264</name>
</gene>
<keyword evidence="5" id="KW-1185">Reference proteome</keyword>
<keyword evidence="2" id="KW-0789">Thiol protease inhibitor</keyword>
<accession>A0A4R2EWH7</accession>
<dbReference type="InterPro" id="IPR036331">
    <property type="entry name" value="Chagasin-like_sf"/>
</dbReference>
<feature type="domain" description="Proteinase inhibitor I42 chagasin" evidence="3">
    <location>
        <begin position="38"/>
        <end position="119"/>
    </location>
</feature>
<dbReference type="Proteomes" id="UP000294830">
    <property type="component" value="Unassembled WGS sequence"/>
</dbReference>
<dbReference type="RefSeq" id="WP_131837830.1">
    <property type="nucleotide sequence ID" value="NZ_SLWB01000001.1"/>
</dbReference>
<dbReference type="EMBL" id="SLWB01000001">
    <property type="protein sequence ID" value="TCN73046.1"/>
    <property type="molecule type" value="Genomic_DNA"/>
</dbReference>
<dbReference type="InterPro" id="IPR018990">
    <property type="entry name" value="Prot_inh_I42_chagasin"/>
</dbReference>
<dbReference type="AlphaFoldDB" id="A0A4R2EWH7"/>
<proteinExistence type="predicted"/>
<dbReference type="SUPFAM" id="SSF141066">
    <property type="entry name" value="ICP-like"/>
    <property type="match status" value="1"/>
</dbReference>
<dbReference type="Pfam" id="PF09394">
    <property type="entry name" value="Inhibitor_I42"/>
    <property type="match status" value="1"/>
</dbReference>
<evidence type="ECO:0000256" key="2">
    <source>
        <dbReference type="ARBA" id="ARBA00022704"/>
    </source>
</evidence>
<dbReference type="Gene3D" id="2.60.40.2020">
    <property type="match status" value="1"/>
</dbReference>